<evidence type="ECO:0000313" key="4">
    <source>
        <dbReference type="Proteomes" id="UP001190700"/>
    </source>
</evidence>
<feature type="compositionally biased region" description="Basic and acidic residues" evidence="1">
    <location>
        <begin position="155"/>
        <end position="164"/>
    </location>
</feature>
<evidence type="ECO:0000313" key="3">
    <source>
        <dbReference type="EMBL" id="KAK3252091.1"/>
    </source>
</evidence>
<gene>
    <name evidence="3" type="ORF">CYMTET_38649</name>
    <name evidence="2" type="ORF">CYMTET_44304</name>
</gene>
<comment type="caution">
    <text evidence="3">The sequence shown here is derived from an EMBL/GenBank/DDBJ whole genome shotgun (WGS) entry which is preliminary data.</text>
</comment>
<dbReference type="Proteomes" id="UP001190700">
    <property type="component" value="Unassembled WGS sequence"/>
</dbReference>
<accession>A0AAE0CBP5</accession>
<reference evidence="3" key="2">
    <citation type="submission" date="2023-06" db="EMBL/GenBank/DDBJ databases">
        <title>Long-read-based genome assembly of the green algal bacterivore Cymbomonas tetramitiformis.</title>
        <authorList>
            <person name="Gyaltshen Y."/>
            <person name="Rozenberg A."/>
            <person name="Paasch A."/>
            <person name="Burns J.A."/>
            <person name="Warring S."/>
            <person name="Larson R."/>
            <person name="Maurer-Alcala X."/>
            <person name="Dacks J."/>
            <person name="Kim E."/>
        </authorList>
    </citation>
    <scope>NUCLEOTIDE SEQUENCE</scope>
    <source>
        <strain evidence="3">PLY_AMNH</strain>
    </source>
</reference>
<organism evidence="3 4">
    <name type="scientific">Cymbomonas tetramitiformis</name>
    <dbReference type="NCBI Taxonomy" id="36881"/>
    <lineage>
        <taxon>Eukaryota</taxon>
        <taxon>Viridiplantae</taxon>
        <taxon>Chlorophyta</taxon>
        <taxon>Pyramimonadophyceae</taxon>
        <taxon>Pyramimonadales</taxon>
        <taxon>Pyramimonadaceae</taxon>
        <taxon>Cymbomonas</taxon>
    </lineage>
</organism>
<name>A0AAE0CBP5_9CHLO</name>
<evidence type="ECO:0000256" key="1">
    <source>
        <dbReference type="SAM" id="MobiDB-lite"/>
    </source>
</evidence>
<proteinExistence type="predicted"/>
<protein>
    <submittedName>
        <fullName evidence="3">Uncharacterized protein</fullName>
    </submittedName>
</protein>
<feature type="region of interest" description="Disordered" evidence="1">
    <location>
        <begin position="149"/>
        <end position="181"/>
    </location>
</feature>
<dbReference type="AlphaFoldDB" id="A0AAE0CBP5"/>
<reference evidence="3 4" key="1">
    <citation type="journal article" date="2015" name="Genome Biol. Evol.">
        <title>Comparative Genomics of a Bacterivorous Green Alga Reveals Evolutionary Causalities and Consequences of Phago-Mixotrophic Mode of Nutrition.</title>
        <authorList>
            <person name="Burns J.A."/>
            <person name="Paasch A."/>
            <person name="Narechania A."/>
            <person name="Kim E."/>
        </authorList>
    </citation>
    <scope>NUCLEOTIDE SEQUENCE [LARGE SCALE GENOMIC DNA]</scope>
    <source>
        <strain evidence="3">PLY_AMNH</strain>
    </source>
</reference>
<dbReference type="EMBL" id="LGRX02030094">
    <property type="protein sequence ID" value="KAK3246162.1"/>
    <property type="molecule type" value="Genomic_DNA"/>
</dbReference>
<keyword evidence="4" id="KW-1185">Reference proteome</keyword>
<evidence type="ECO:0000313" key="2">
    <source>
        <dbReference type="EMBL" id="KAK3246162.1"/>
    </source>
</evidence>
<sequence length="181" mass="20122">MGCDIPYKLNAETKQIEFGEPLDVDKASTPKLTFAKQAGEAGYRLKCSHHALRMIYFDGAESGHEKGKNACVSNGDYFYLTWHDEEKHSVAYRIGYKYMHTHLVDDPLGVGDPILPYGHGKPTEAAQEAMANMRNQTAVADFLEINDDSDPEEEEVKKVSKDKPSAQGASENVVVKVKTEK</sequence>
<dbReference type="EMBL" id="LGRX02025641">
    <property type="protein sequence ID" value="KAK3252091.1"/>
    <property type="molecule type" value="Genomic_DNA"/>
</dbReference>